<reference evidence="1 2" key="1">
    <citation type="journal article" date="2018" name="Front. Plant Sci.">
        <title>Red Clover (Trifolium pratense) and Zigzag Clover (T. medium) - A Picture of Genomic Similarities and Differences.</title>
        <authorList>
            <person name="Dluhosova J."/>
            <person name="Istvanek J."/>
            <person name="Nedelnik J."/>
            <person name="Repkova J."/>
        </authorList>
    </citation>
    <scope>NUCLEOTIDE SEQUENCE [LARGE SCALE GENOMIC DNA]</scope>
    <source>
        <strain evidence="2">cv. 10/8</strain>
        <tissue evidence="1">Leaf</tissue>
    </source>
</reference>
<dbReference type="EMBL" id="LXQA010628268">
    <property type="protein sequence ID" value="MCI62944.1"/>
    <property type="molecule type" value="Genomic_DNA"/>
</dbReference>
<accession>A0A392TQL3</accession>
<protein>
    <submittedName>
        <fullName evidence="1">Uncharacterized protein</fullName>
    </submittedName>
</protein>
<dbReference type="AlphaFoldDB" id="A0A392TQL3"/>
<evidence type="ECO:0000313" key="2">
    <source>
        <dbReference type="Proteomes" id="UP000265520"/>
    </source>
</evidence>
<name>A0A392TQL3_9FABA</name>
<proteinExistence type="predicted"/>
<feature type="non-terminal residue" evidence="1">
    <location>
        <position position="1"/>
    </location>
</feature>
<comment type="caution">
    <text evidence="1">The sequence shown here is derived from an EMBL/GenBank/DDBJ whole genome shotgun (WGS) entry which is preliminary data.</text>
</comment>
<dbReference type="Proteomes" id="UP000265520">
    <property type="component" value="Unassembled WGS sequence"/>
</dbReference>
<evidence type="ECO:0000313" key="1">
    <source>
        <dbReference type="EMBL" id="MCI62944.1"/>
    </source>
</evidence>
<organism evidence="1 2">
    <name type="scientific">Trifolium medium</name>
    <dbReference type="NCBI Taxonomy" id="97028"/>
    <lineage>
        <taxon>Eukaryota</taxon>
        <taxon>Viridiplantae</taxon>
        <taxon>Streptophyta</taxon>
        <taxon>Embryophyta</taxon>
        <taxon>Tracheophyta</taxon>
        <taxon>Spermatophyta</taxon>
        <taxon>Magnoliopsida</taxon>
        <taxon>eudicotyledons</taxon>
        <taxon>Gunneridae</taxon>
        <taxon>Pentapetalae</taxon>
        <taxon>rosids</taxon>
        <taxon>fabids</taxon>
        <taxon>Fabales</taxon>
        <taxon>Fabaceae</taxon>
        <taxon>Papilionoideae</taxon>
        <taxon>50 kb inversion clade</taxon>
        <taxon>NPAAA clade</taxon>
        <taxon>Hologalegina</taxon>
        <taxon>IRL clade</taxon>
        <taxon>Trifolieae</taxon>
        <taxon>Trifolium</taxon>
    </lineage>
</organism>
<sequence length="41" mass="4290">SVSTLKPCGWKAKLPKSEPCGFLSALLAESVGTLKPCGWKA</sequence>
<keyword evidence="2" id="KW-1185">Reference proteome</keyword>